<dbReference type="GO" id="GO:0016651">
    <property type="term" value="F:oxidoreductase activity, acting on NAD(P)H"/>
    <property type="evidence" value="ECO:0007669"/>
    <property type="project" value="InterPro"/>
</dbReference>
<feature type="domain" description="NADH:ubiquinone oxidoreductase 30kDa subunit" evidence="3">
    <location>
        <begin position="34"/>
        <end position="159"/>
    </location>
</feature>
<dbReference type="PANTHER" id="PTHR10884:SF14">
    <property type="entry name" value="NADH DEHYDROGENASE [UBIQUINONE] IRON-SULFUR PROTEIN 3, MITOCHONDRIAL"/>
    <property type="match status" value="1"/>
</dbReference>
<evidence type="ECO:0000313" key="5">
    <source>
        <dbReference type="EMBL" id="HGN90960.1"/>
    </source>
</evidence>
<accession>A0A7C4E220</accession>
<dbReference type="InterPro" id="IPR020396">
    <property type="entry name" value="NADH_UbQ_OxRdtase_CS"/>
</dbReference>
<dbReference type="PANTHER" id="PTHR10884">
    <property type="entry name" value="NADH DEHYDROGENASE UBIQUINONE IRON-SULFUR PROTEIN 3"/>
    <property type="match status" value="1"/>
</dbReference>
<dbReference type="AlphaFoldDB" id="A0A7C4E220"/>
<dbReference type="EMBL" id="DTAD01000081">
    <property type="protein sequence ID" value="HGN90960.1"/>
    <property type="molecule type" value="Genomic_DNA"/>
</dbReference>
<sequence>MSENVLTVVTELENKFGKALLEKAVDTRKLVKIVVEVDSLVAVARFLRDNYGLDHVKAVTGVDLSRLLKKEDKIEVIYHLGSYTRPELATADIALSTKLDRKSPRMPSLMDVWPSVEFHEREVYEMFGVVFEGHPDLRRLLLPEYWNDIPPMLKDYEPPGR</sequence>
<dbReference type="EMBL" id="DTCM01000058">
    <property type="protein sequence ID" value="HGL40874.1"/>
    <property type="molecule type" value="Genomic_DNA"/>
</dbReference>
<dbReference type="InterPro" id="IPR001268">
    <property type="entry name" value="NADH_UbQ_OxRdtase_30kDa_su"/>
</dbReference>
<reference evidence="5" key="1">
    <citation type="journal article" date="2020" name="mSystems">
        <title>Genome- and Community-Level Interaction Insights into Carbon Utilization and Element Cycling Functions of Hydrothermarchaeota in Hydrothermal Sediment.</title>
        <authorList>
            <person name="Zhou Z."/>
            <person name="Liu Y."/>
            <person name="Xu W."/>
            <person name="Pan J."/>
            <person name="Luo Z.H."/>
            <person name="Li M."/>
        </authorList>
    </citation>
    <scope>NUCLEOTIDE SEQUENCE [LARGE SCALE GENOMIC DNA]</scope>
    <source>
        <strain evidence="5">SpSt-613</strain>
        <strain evidence="4">SpSt-669</strain>
    </source>
</reference>
<dbReference type="InterPro" id="IPR037232">
    <property type="entry name" value="NADH_quin_OxRdtase_su_C/D-like"/>
</dbReference>
<dbReference type="SUPFAM" id="SSF143243">
    <property type="entry name" value="Nqo5-like"/>
    <property type="match status" value="1"/>
</dbReference>
<evidence type="ECO:0000256" key="2">
    <source>
        <dbReference type="ARBA" id="ARBA00022448"/>
    </source>
</evidence>
<keyword evidence="2" id="KW-0813">Transport</keyword>
<comment type="caution">
    <text evidence="5">The sequence shown here is derived from an EMBL/GenBank/DDBJ whole genome shotgun (WGS) entry which is preliminary data.</text>
</comment>
<name>A0A7C4E220_CALS0</name>
<dbReference type="Pfam" id="PF00329">
    <property type="entry name" value="Complex1_30kDa"/>
    <property type="match status" value="1"/>
</dbReference>
<proteinExistence type="inferred from homology"/>
<dbReference type="GO" id="GO:0008137">
    <property type="term" value="F:NADH dehydrogenase (ubiquinone) activity"/>
    <property type="evidence" value="ECO:0007669"/>
    <property type="project" value="InterPro"/>
</dbReference>
<evidence type="ECO:0000259" key="3">
    <source>
        <dbReference type="Pfam" id="PF00329"/>
    </source>
</evidence>
<comment type="similarity">
    <text evidence="1">Belongs to the complex I 30 kDa subunit family.</text>
</comment>
<evidence type="ECO:0000256" key="1">
    <source>
        <dbReference type="ARBA" id="ARBA00007569"/>
    </source>
</evidence>
<protein>
    <submittedName>
        <fullName evidence="5">NADH-quinone oxidoreductase subunit C</fullName>
    </submittedName>
</protein>
<dbReference type="PROSITE" id="PS00542">
    <property type="entry name" value="COMPLEX1_30K"/>
    <property type="match status" value="1"/>
</dbReference>
<evidence type="ECO:0000313" key="4">
    <source>
        <dbReference type="EMBL" id="HGL40874.1"/>
    </source>
</evidence>
<dbReference type="Gene3D" id="3.30.460.80">
    <property type="entry name" value="NADH:ubiquinone oxidoreductase, 30kDa subunit"/>
    <property type="match status" value="1"/>
</dbReference>
<gene>
    <name evidence="5" type="ORF">ENT82_07565</name>
    <name evidence="4" type="ORF">ENU43_04330</name>
</gene>
<organism evidence="5">
    <name type="scientific">Caldiarchaeum subterraneum</name>
    <dbReference type="NCBI Taxonomy" id="311458"/>
    <lineage>
        <taxon>Archaea</taxon>
        <taxon>Nitrososphaerota</taxon>
        <taxon>Candidatus Caldarchaeales</taxon>
        <taxon>Candidatus Caldarchaeaceae</taxon>
        <taxon>Candidatus Caldarchaeum</taxon>
    </lineage>
</organism>